<name>A0A9J5WU98_SOLCO</name>
<keyword evidence="2" id="KW-1185">Reference proteome</keyword>
<proteinExistence type="predicted"/>
<dbReference type="AlphaFoldDB" id="A0A9J5WU98"/>
<evidence type="ECO:0000313" key="2">
    <source>
        <dbReference type="Proteomes" id="UP000824120"/>
    </source>
</evidence>
<sequence>MSRQQLETPSATMGGVWRLQCYKISKRKNRRTIIRPRNDRVYRPINEMELFDPPLFGGSYTGEGVRTTHNASESTDSSTLIIGKICSRKLDKVCSRVGSDHSPIALNRWKAKSQEDLFQVRAMVDDGSGSRKVIECGILHQ</sequence>
<protein>
    <submittedName>
        <fullName evidence="1">Uncharacterized protein</fullName>
    </submittedName>
</protein>
<evidence type="ECO:0000313" key="1">
    <source>
        <dbReference type="EMBL" id="KAG5578526.1"/>
    </source>
</evidence>
<dbReference type="EMBL" id="JACXVP010000011">
    <property type="protein sequence ID" value="KAG5578526.1"/>
    <property type="molecule type" value="Genomic_DNA"/>
</dbReference>
<gene>
    <name evidence="1" type="ORF">H5410_058660</name>
</gene>
<dbReference type="OrthoDB" id="1244483at2759"/>
<dbReference type="Proteomes" id="UP000824120">
    <property type="component" value="Chromosome 11"/>
</dbReference>
<reference evidence="1 2" key="1">
    <citation type="submission" date="2020-09" db="EMBL/GenBank/DDBJ databases">
        <title>De no assembly of potato wild relative species, Solanum commersonii.</title>
        <authorList>
            <person name="Cho K."/>
        </authorList>
    </citation>
    <scope>NUCLEOTIDE SEQUENCE [LARGE SCALE GENOMIC DNA]</scope>
    <source>
        <strain evidence="1">LZ3.2</strain>
        <tissue evidence="1">Leaf</tissue>
    </source>
</reference>
<comment type="caution">
    <text evidence="1">The sequence shown here is derived from an EMBL/GenBank/DDBJ whole genome shotgun (WGS) entry which is preliminary data.</text>
</comment>
<accession>A0A9J5WU98</accession>
<organism evidence="1 2">
    <name type="scientific">Solanum commersonii</name>
    <name type="common">Commerson's wild potato</name>
    <name type="synonym">Commerson's nightshade</name>
    <dbReference type="NCBI Taxonomy" id="4109"/>
    <lineage>
        <taxon>Eukaryota</taxon>
        <taxon>Viridiplantae</taxon>
        <taxon>Streptophyta</taxon>
        <taxon>Embryophyta</taxon>
        <taxon>Tracheophyta</taxon>
        <taxon>Spermatophyta</taxon>
        <taxon>Magnoliopsida</taxon>
        <taxon>eudicotyledons</taxon>
        <taxon>Gunneridae</taxon>
        <taxon>Pentapetalae</taxon>
        <taxon>asterids</taxon>
        <taxon>lamiids</taxon>
        <taxon>Solanales</taxon>
        <taxon>Solanaceae</taxon>
        <taxon>Solanoideae</taxon>
        <taxon>Solaneae</taxon>
        <taxon>Solanum</taxon>
    </lineage>
</organism>